<organism evidence="1 2">
    <name type="scientific">Liparis tanakae</name>
    <name type="common">Tanaka's snailfish</name>
    <dbReference type="NCBI Taxonomy" id="230148"/>
    <lineage>
        <taxon>Eukaryota</taxon>
        <taxon>Metazoa</taxon>
        <taxon>Chordata</taxon>
        <taxon>Craniata</taxon>
        <taxon>Vertebrata</taxon>
        <taxon>Euteleostomi</taxon>
        <taxon>Actinopterygii</taxon>
        <taxon>Neopterygii</taxon>
        <taxon>Teleostei</taxon>
        <taxon>Neoteleostei</taxon>
        <taxon>Acanthomorphata</taxon>
        <taxon>Eupercaria</taxon>
        <taxon>Perciformes</taxon>
        <taxon>Cottioidei</taxon>
        <taxon>Cottales</taxon>
        <taxon>Liparidae</taxon>
        <taxon>Liparis</taxon>
    </lineage>
</organism>
<dbReference type="EMBL" id="SRLO01000046">
    <property type="protein sequence ID" value="TNN81478.1"/>
    <property type="molecule type" value="Genomic_DNA"/>
</dbReference>
<name>A0A4Z2IV79_9TELE</name>
<gene>
    <name evidence="1" type="ORF">EYF80_008250</name>
</gene>
<sequence>MSSLRFRVIAPIFRLEDGPLYLRAPVTPVAPMHSVLSLAAGGPVKSANKPSLKQQGGAL</sequence>
<dbReference type="AlphaFoldDB" id="A0A4Z2IV79"/>
<dbReference type="Proteomes" id="UP000314294">
    <property type="component" value="Unassembled WGS sequence"/>
</dbReference>
<comment type="caution">
    <text evidence="1">The sequence shown here is derived from an EMBL/GenBank/DDBJ whole genome shotgun (WGS) entry which is preliminary data.</text>
</comment>
<protein>
    <submittedName>
        <fullName evidence="1">Uncharacterized protein</fullName>
    </submittedName>
</protein>
<keyword evidence="2" id="KW-1185">Reference proteome</keyword>
<evidence type="ECO:0000313" key="1">
    <source>
        <dbReference type="EMBL" id="TNN81478.1"/>
    </source>
</evidence>
<proteinExistence type="predicted"/>
<accession>A0A4Z2IV79</accession>
<reference evidence="1 2" key="1">
    <citation type="submission" date="2019-03" db="EMBL/GenBank/DDBJ databases">
        <title>First draft genome of Liparis tanakae, snailfish: a comprehensive survey of snailfish specific genes.</title>
        <authorList>
            <person name="Kim W."/>
            <person name="Song I."/>
            <person name="Jeong J.-H."/>
            <person name="Kim D."/>
            <person name="Kim S."/>
            <person name="Ryu S."/>
            <person name="Song J.Y."/>
            <person name="Lee S.K."/>
        </authorList>
    </citation>
    <scope>NUCLEOTIDE SEQUENCE [LARGE SCALE GENOMIC DNA]</scope>
    <source>
        <tissue evidence="1">Muscle</tissue>
    </source>
</reference>
<evidence type="ECO:0000313" key="2">
    <source>
        <dbReference type="Proteomes" id="UP000314294"/>
    </source>
</evidence>